<gene>
    <name evidence="1" type="ORF">CALVIDRAFT_432975</name>
</gene>
<dbReference type="Proteomes" id="UP000076738">
    <property type="component" value="Unassembled WGS sequence"/>
</dbReference>
<evidence type="ECO:0000313" key="1">
    <source>
        <dbReference type="EMBL" id="KZO89971.1"/>
    </source>
</evidence>
<proteinExistence type="predicted"/>
<dbReference type="AlphaFoldDB" id="A0A167FY63"/>
<dbReference type="EMBL" id="KV417357">
    <property type="protein sequence ID" value="KZO89971.1"/>
    <property type="molecule type" value="Genomic_DNA"/>
</dbReference>
<name>A0A167FY63_CALVF</name>
<reference evidence="1 2" key="1">
    <citation type="journal article" date="2016" name="Mol. Biol. Evol.">
        <title>Comparative Genomics of Early-Diverging Mushroom-Forming Fungi Provides Insights into the Origins of Lignocellulose Decay Capabilities.</title>
        <authorList>
            <person name="Nagy L.G."/>
            <person name="Riley R."/>
            <person name="Tritt A."/>
            <person name="Adam C."/>
            <person name="Daum C."/>
            <person name="Floudas D."/>
            <person name="Sun H."/>
            <person name="Yadav J.S."/>
            <person name="Pangilinan J."/>
            <person name="Larsson K.H."/>
            <person name="Matsuura K."/>
            <person name="Barry K."/>
            <person name="Labutti K."/>
            <person name="Kuo R."/>
            <person name="Ohm R.A."/>
            <person name="Bhattacharya S.S."/>
            <person name="Shirouzu T."/>
            <person name="Yoshinaga Y."/>
            <person name="Martin F.M."/>
            <person name="Grigoriev I.V."/>
            <person name="Hibbett D.S."/>
        </authorList>
    </citation>
    <scope>NUCLEOTIDE SEQUENCE [LARGE SCALE GENOMIC DNA]</scope>
    <source>
        <strain evidence="1 2">TUFC12733</strain>
    </source>
</reference>
<accession>A0A167FY63</accession>
<keyword evidence="2" id="KW-1185">Reference proteome</keyword>
<sequence length="116" mass="12821">MGGIRIDPQVHHRFATFDALGTITRKSLWIQAITVTRTKRAYLRSVPRGTMNHVIFNGILAEQHDPDLLRRVTYWPWILEGRSLGGGRCALAVPGGIYWIGGPRAFCGNASTGSFA</sequence>
<organism evidence="1 2">
    <name type="scientific">Calocera viscosa (strain TUFC12733)</name>
    <dbReference type="NCBI Taxonomy" id="1330018"/>
    <lineage>
        <taxon>Eukaryota</taxon>
        <taxon>Fungi</taxon>
        <taxon>Dikarya</taxon>
        <taxon>Basidiomycota</taxon>
        <taxon>Agaricomycotina</taxon>
        <taxon>Dacrymycetes</taxon>
        <taxon>Dacrymycetales</taxon>
        <taxon>Dacrymycetaceae</taxon>
        <taxon>Calocera</taxon>
    </lineage>
</organism>
<evidence type="ECO:0000313" key="2">
    <source>
        <dbReference type="Proteomes" id="UP000076738"/>
    </source>
</evidence>
<protein>
    <submittedName>
        <fullName evidence="1">Uncharacterized protein</fullName>
    </submittedName>
</protein>